<name>A0ABV9KA77_9RHOB</name>
<comment type="caution">
    <text evidence="1">The sequence shown here is derived from an EMBL/GenBank/DDBJ whole genome shotgun (WGS) entry which is preliminary data.</text>
</comment>
<reference evidence="2" key="1">
    <citation type="journal article" date="2019" name="Int. J. Syst. Evol. Microbiol.">
        <title>The Global Catalogue of Microorganisms (GCM) 10K type strain sequencing project: providing services to taxonomists for standard genome sequencing and annotation.</title>
        <authorList>
            <consortium name="The Broad Institute Genomics Platform"/>
            <consortium name="The Broad Institute Genome Sequencing Center for Infectious Disease"/>
            <person name="Wu L."/>
            <person name="Ma J."/>
        </authorList>
    </citation>
    <scope>NUCLEOTIDE SEQUENCE [LARGE SCALE GENOMIC DNA]</scope>
    <source>
        <strain evidence="2">CGMCC 4.7283</strain>
    </source>
</reference>
<accession>A0ABV9KA77</accession>
<protein>
    <submittedName>
        <fullName evidence="1">Uncharacterized protein</fullName>
    </submittedName>
</protein>
<proteinExistence type="predicted"/>
<keyword evidence="2" id="KW-1185">Reference proteome</keyword>
<dbReference type="Proteomes" id="UP001595973">
    <property type="component" value="Unassembled WGS sequence"/>
</dbReference>
<evidence type="ECO:0000313" key="2">
    <source>
        <dbReference type="Proteomes" id="UP001595973"/>
    </source>
</evidence>
<sequence>MLICILGNSHAGALKSAWDAMQSERSDVELHFFAMRGQHMRFARVNGDRLEIPNPDDLLRTYPETVGNSVDIPRYDAFIMHGLGLHPLLPERTEGVSRACYDCVISDSITNTANWSILSELRRVTKAPVAVGTSPLTAAVEVRSRNVHPIVDQDAAVLEARLAEMNAALVRQPNSTIVNGTKTDPIYNEGALGIAPDATKVDFENLLSDRKHMNSKYGRVMLQLYLDRLTSLR</sequence>
<dbReference type="RefSeq" id="WP_380715000.1">
    <property type="nucleotide sequence ID" value="NZ_JBHSGI010000002.1"/>
</dbReference>
<evidence type="ECO:0000313" key="1">
    <source>
        <dbReference type="EMBL" id="MFC4667090.1"/>
    </source>
</evidence>
<gene>
    <name evidence="1" type="ORF">ACFO5X_00865</name>
</gene>
<dbReference type="EMBL" id="JBHSGI010000002">
    <property type="protein sequence ID" value="MFC4667090.1"/>
    <property type="molecule type" value="Genomic_DNA"/>
</dbReference>
<organism evidence="1 2">
    <name type="scientific">Seohaeicola nanhaiensis</name>
    <dbReference type="NCBI Taxonomy" id="1387282"/>
    <lineage>
        <taxon>Bacteria</taxon>
        <taxon>Pseudomonadati</taxon>
        <taxon>Pseudomonadota</taxon>
        <taxon>Alphaproteobacteria</taxon>
        <taxon>Rhodobacterales</taxon>
        <taxon>Roseobacteraceae</taxon>
        <taxon>Seohaeicola</taxon>
    </lineage>
</organism>